<dbReference type="Proteomes" id="UP000821845">
    <property type="component" value="Chromosome 3"/>
</dbReference>
<name>A0ACB7SPD3_HYAAI</name>
<dbReference type="EMBL" id="CM023483">
    <property type="protein sequence ID" value="KAH6935774.1"/>
    <property type="molecule type" value="Genomic_DNA"/>
</dbReference>
<organism evidence="1 2">
    <name type="scientific">Hyalomma asiaticum</name>
    <name type="common">Tick</name>
    <dbReference type="NCBI Taxonomy" id="266040"/>
    <lineage>
        <taxon>Eukaryota</taxon>
        <taxon>Metazoa</taxon>
        <taxon>Ecdysozoa</taxon>
        <taxon>Arthropoda</taxon>
        <taxon>Chelicerata</taxon>
        <taxon>Arachnida</taxon>
        <taxon>Acari</taxon>
        <taxon>Parasitiformes</taxon>
        <taxon>Ixodida</taxon>
        <taxon>Ixodoidea</taxon>
        <taxon>Ixodidae</taxon>
        <taxon>Hyalomminae</taxon>
        <taxon>Hyalomma</taxon>
    </lineage>
</organism>
<accession>A0ACB7SPD3</accession>
<gene>
    <name evidence="1" type="ORF">HPB50_009467</name>
</gene>
<sequence length="155" mass="17539">MVRKEAASSIASGTATKPRNMSEYRAERGTEEQSYKVKKKADVRFNLVAFRYKKRADVRFNLVAFRYKKRNEVEVPTGQPIPQANQVQAQLEDGTEPSRFSWLWSPSQVLLFLVSGLLHFATGLIVARKFLTSRFNGTTLNTSTFKALPDSPPPK</sequence>
<keyword evidence="2" id="KW-1185">Reference proteome</keyword>
<evidence type="ECO:0000313" key="2">
    <source>
        <dbReference type="Proteomes" id="UP000821845"/>
    </source>
</evidence>
<evidence type="ECO:0000313" key="1">
    <source>
        <dbReference type="EMBL" id="KAH6935774.1"/>
    </source>
</evidence>
<protein>
    <submittedName>
        <fullName evidence="1">Uncharacterized protein</fullName>
    </submittedName>
</protein>
<reference evidence="1" key="1">
    <citation type="submission" date="2020-05" db="EMBL/GenBank/DDBJ databases">
        <title>Large-scale comparative analyses of tick genomes elucidate their genetic diversity and vector capacities.</title>
        <authorList>
            <person name="Jia N."/>
            <person name="Wang J."/>
            <person name="Shi W."/>
            <person name="Du L."/>
            <person name="Sun Y."/>
            <person name="Zhan W."/>
            <person name="Jiang J."/>
            <person name="Wang Q."/>
            <person name="Zhang B."/>
            <person name="Ji P."/>
            <person name="Sakyi L.B."/>
            <person name="Cui X."/>
            <person name="Yuan T."/>
            <person name="Jiang B."/>
            <person name="Yang W."/>
            <person name="Lam T.T.-Y."/>
            <person name="Chang Q."/>
            <person name="Ding S."/>
            <person name="Wang X."/>
            <person name="Zhu J."/>
            <person name="Ruan X."/>
            <person name="Zhao L."/>
            <person name="Wei J."/>
            <person name="Que T."/>
            <person name="Du C."/>
            <person name="Cheng J."/>
            <person name="Dai P."/>
            <person name="Han X."/>
            <person name="Huang E."/>
            <person name="Gao Y."/>
            <person name="Liu J."/>
            <person name="Shao H."/>
            <person name="Ye R."/>
            <person name="Li L."/>
            <person name="Wei W."/>
            <person name="Wang X."/>
            <person name="Wang C."/>
            <person name="Yang T."/>
            <person name="Huo Q."/>
            <person name="Li W."/>
            <person name="Guo W."/>
            <person name="Chen H."/>
            <person name="Zhou L."/>
            <person name="Ni X."/>
            <person name="Tian J."/>
            <person name="Zhou Y."/>
            <person name="Sheng Y."/>
            <person name="Liu T."/>
            <person name="Pan Y."/>
            <person name="Xia L."/>
            <person name="Li J."/>
            <person name="Zhao F."/>
            <person name="Cao W."/>
        </authorList>
    </citation>
    <scope>NUCLEOTIDE SEQUENCE</scope>
    <source>
        <strain evidence="1">Hyas-2018</strain>
    </source>
</reference>
<proteinExistence type="predicted"/>
<comment type="caution">
    <text evidence="1">The sequence shown here is derived from an EMBL/GenBank/DDBJ whole genome shotgun (WGS) entry which is preliminary data.</text>
</comment>